<name>A0A7X9RWN4_9BACT</name>
<dbReference type="Proteomes" id="UP000576082">
    <property type="component" value="Unassembled WGS sequence"/>
</dbReference>
<comment type="caution">
    <text evidence="2">The sequence shown here is derived from an EMBL/GenBank/DDBJ whole genome shotgun (WGS) entry which is preliminary data.</text>
</comment>
<evidence type="ECO:0000313" key="3">
    <source>
        <dbReference type="Proteomes" id="UP000576082"/>
    </source>
</evidence>
<reference evidence="2 3" key="1">
    <citation type="submission" date="2020-04" db="EMBL/GenBank/DDBJ databases">
        <title>Flammeovirga sp. SR4, a novel species isolated from seawater.</title>
        <authorList>
            <person name="Wang X."/>
        </authorList>
    </citation>
    <scope>NUCLEOTIDE SEQUENCE [LARGE SCALE GENOMIC DNA]</scope>
    <source>
        <strain evidence="2 3">ATCC 23126</strain>
    </source>
</reference>
<keyword evidence="1" id="KW-0732">Signal</keyword>
<dbReference type="EMBL" id="JABANE010000055">
    <property type="protein sequence ID" value="NME70086.1"/>
    <property type="molecule type" value="Genomic_DNA"/>
</dbReference>
<organism evidence="2 3">
    <name type="scientific">Flammeovirga aprica JL-4</name>
    <dbReference type="NCBI Taxonomy" id="694437"/>
    <lineage>
        <taxon>Bacteria</taxon>
        <taxon>Pseudomonadati</taxon>
        <taxon>Bacteroidota</taxon>
        <taxon>Cytophagia</taxon>
        <taxon>Cytophagales</taxon>
        <taxon>Flammeovirgaceae</taxon>
        <taxon>Flammeovirga</taxon>
    </lineage>
</organism>
<protein>
    <recommendedName>
        <fullName evidence="4">FTP domain-containing protein</fullName>
    </recommendedName>
</protein>
<dbReference type="RefSeq" id="WP_169658333.1">
    <property type="nucleotide sequence ID" value="NZ_JABANE010000055.1"/>
</dbReference>
<accession>A0A7X9RWN4</accession>
<proteinExistence type="predicted"/>
<keyword evidence="3" id="KW-1185">Reference proteome</keyword>
<evidence type="ECO:0000313" key="2">
    <source>
        <dbReference type="EMBL" id="NME70086.1"/>
    </source>
</evidence>
<feature type="chain" id="PRO_5031341798" description="FTP domain-containing protein" evidence="1">
    <location>
        <begin position="20"/>
        <end position="133"/>
    </location>
</feature>
<gene>
    <name evidence="2" type="ORF">HHU12_19080</name>
</gene>
<sequence length="133" mass="15368">MKKIVFTFAFFLFNTLLFAQTKEQAIMALRTEEHTKVSIEENTVIFNDHFGALENIESYEYLALELAEGLYHQMSDQMFTPYFNVLFSEGYVYQNIIDCKNGITLNLNASPEGIGVKITKYPEGVVADEYYEF</sequence>
<evidence type="ECO:0008006" key="4">
    <source>
        <dbReference type="Google" id="ProtNLM"/>
    </source>
</evidence>
<dbReference type="AlphaFoldDB" id="A0A7X9RWN4"/>
<feature type="signal peptide" evidence="1">
    <location>
        <begin position="1"/>
        <end position="19"/>
    </location>
</feature>
<evidence type="ECO:0000256" key="1">
    <source>
        <dbReference type="SAM" id="SignalP"/>
    </source>
</evidence>